<evidence type="ECO:0000313" key="2">
    <source>
        <dbReference type="EMBL" id="KRG44876.1"/>
    </source>
</evidence>
<evidence type="ECO:0000313" key="3">
    <source>
        <dbReference type="Proteomes" id="UP000050836"/>
    </source>
</evidence>
<dbReference type="AlphaFoldDB" id="A0A0R0AII6"/>
<feature type="signal peptide" evidence="1">
    <location>
        <begin position="1"/>
        <end position="18"/>
    </location>
</feature>
<protein>
    <submittedName>
        <fullName evidence="2">Uncharacterized protein</fullName>
    </submittedName>
</protein>
<feature type="chain" id="PRO_5006390830" evidence="1">
    <location>
        <begin position="19"/>
        <end position="391"/>
    </location>
</feature>
<comment type="caution">
    <text evidence="2">The sequence shown here is derived from an EMBL/GenBank/DDBJ whole genome shotgun (WGS) entry which is preliminary data.</text>
</comment>
<sequence>MKNSFYLMLALLAAPALAGEPAVTSGKPPLLPLKQDGGTWDAGHVQGIAVDRQGGFIYYSFTNLLAKFDFEGKLVGTLAGWTGHLGDLDLNPADGRIYGSLEYKADQAFYIAIIDGQGINRVGMDAAEGEVFRTVHLPEVVDDYTADVDGDGRFDGDDGRYSGNEAQSPDHRYGCSGIDGVAFGPRFGASEGPLYLTVAYGIYGNTARTDNDHQVLLQYDIRDWARHAQPLIEARPHRQGPAEVDGKYFVYTGNTTYGVQNLTYDAASQRWFMGVYRGRKAAFPNYQLFAVDGRAAPVLGDLVGVPAADGKGWEQGLRLALAADGQRDPATGIRGWNQKADVGLQSLGGGLFYSVRNSGAKGAQQAELTLMRWTGDTSQPLMPVLTEPPGQ</sequence>
<evidence type="ECO:0000256" key="1">
    <source>
        <dbReference type="SAM" id="SignalP"/>
    </source>
</evidence>
<name>A0A0R0AII6_9GAMM</name>
<dbReference type="OrthoDB" id="624688at2"/>
<dbReference type="EMBL" id="LLXS01000005">
    <property type="protein sequence ID" value="KRG44876.1"/>
    <property type="molecule type" value="Genomic_DNA"/>
</dbReference>
<organism evidence="2 3">
    <name type="scientific">Stenotrophomonas pictorum JCM 9942</name>
    <dbReference type="NCBI Taxonomy" id="1236960"/>
    <lineage>
        <taxon>Bacteria</taxon>
        <taxon>Pseudomonadati</taxon>
        <taxon>Pseudomonadota</taxon>
        <taxon>Gammaproteobacteria</taxon>
        <taxon>Lysobacterales</taxon>
        <taxon>Lysobacteraceae</taxon>
        <taxon>Stenotrophomonas</taxon>
    </lineage>
</organism>
<dbReference type="RefSeq" id="WP_054658186.1">
    <property type="nucleotide sequence ID" value="NZ_BAZI01000060.1"/>
</dbReference>
<accession>A0A0R0AII6</accession>
<proteinExistence type="predicted"/>
<gene>
    <name evidence="2" type="ORF">ARC78_03440</name>
</gene>
<reference evidence="2 3" key="1">
    <citation type="submission" date="2015-10" db="EMBL/GenBank/DDBJ databases">
        <title>Genome sequencing and analysis of members of genus Stenotrophomonas.</title>
        <authorList>
            <person name="Patil P.P."/>
            <person name="Midha S."/>
            <person name="Patil P.B."/>
        </authorList>
    </citation>
    <scope>NUCLEOTIDE SEQUENCE [LARGE SCALE GENOMIC DNA]</scope>
    <source>
        <strain evidence="2 3">JCM 9942</strain>
    </source>
</reference>
<keyword evidence="3" id="KW-1185">Reference proteome</keyword>
<dbReference type="SUPFAM" id="SSF63825">
    <property type="entry name" value="YWTD domain"/>
    <property type="match status" value="1"/>
</dbReference>
<keyword evidence="1" id="KW-0732">Signal</keyword>
<dbReference type="Proteomes" id="UP000050836">
    <property type="component" value="Unassembled WGS sequence"/>
</dbReference>